<sequence length="77" mass="8833">MIEVAKKYSDKIYVGYIDLDSANTTMNEDLARKLKVMGFPTLMLIGTDGKVFYKEVDVKSLEEIEEIFKNYDSSLVK</sequence>
<dbReference type="SUPFAM" id="SSF52833">
    <property type="entry name" value="Thioredoxin-like"/>
    <property type="match status" value="1"/>
</dbReference>
<dbReference type="CDD" id="cd02947">
    <property type="entry name" value="TRX_family"/>
    <property type="match status" value="1"/>
</dbReference>
<evidence type="ECO:0000313" key="1">
    <source>
        <dbReference type="EMBL" id="SHH83698.1"/>
    </source>
</evidence>
<dbReference type="AlphaFoldDB" id="A0A1M5W8D9"/>
<accession>A0A1M5W8D9</accession>
<protein>
    <submittedName>
        <fullName evidence="1">Thioredoxin</fullName>
    </submittedName>
</protein>
<dbReference type="STRING" id="1121306.SAMN02745196_01609"/>
<gene>
    <name evidence="1" type="ORF">SAMN02745196_01609</name>
</gene>
<dbReference type="EMBL" id="FQXP01000005">
    <property type="protein sequence ID" value="SHH83698.1"/>
    <property type="molecule type" value="Genomic_DNA"/>
</dbReference>
<proteinExistence type="predicted"/>
<keyword evidence="2" id="KW-1185">Reference proteome</keyword>
<dbReference type="Proteomes" id="UP000184526">
    <property type="component" value="Unassembled WGS sequence"/>
</dbReference>
<name>A0A1M5W8D9_9CLOT</name>
<dbReference type="InterPro" id="IPR036249">
    <property type="entry name" value="Thioredoxin-like_sf"/>
</dbReference>
<evidence type="ECO:0000313" key="2">
    <source>
        <dbReference type="Proteomes" id="UP000184526"/>
    </source>
</evidence>
<dbReference type="Gene3D" id="3.40.30.10">
    <property type="entry name" value="Glutaredoxin"/>
    <property type="match status" value="1"/>
</dbReference>
<organism evidence="1 2">
    <name type="scientific">Clostridium collagenovorans DSM 3089</name>
    <dbReference type="NCBI Taxonomy" id="1121306"/>
    <lineage>
        <taxon>Bacteria</taxon>
        <taxon>Bacillati</taxon>
        <taxon>Bacillota</taxon>
        <taxon>Clostridia</taxon>
        <taxon>Eubacteriales</taxon>
        <taxon>Clostridiaceae</taxon>
        <taxon>Clostridium</taxon>
    </lineage>
</organism>
<reference evidence="1 2" key="1">
    <citation type="submission" date="2016-11" db="EMBL/GenBank/DDBJ databases">
        <authorList>
            <person name="Jaros S."/>
            <person name="Januszkiewicz K."/>
            <person name="Wedrychowicz H."/>
        </authorList>
    </citation>
    <scope>NUCLEOTIDE SEQUENCE [LARGE SCALE GENOMIC DNA]</scope>
    <source>
        <strain evidence="1 2">DSM 3089</strain>
    </source>
</reference>